<feature type="region of interest" description="Disordered" evidence="1">
    <location>
        <begin position="1"/>
        <end position="31"/>
    </location>
</feature>
<sequence length="31" mass="3557">MIRQNIDEKVDWGGKRAPERKSTTAVKSKQV</sequence>
<accession>A0ABU0ANN6</accession>
<feature type="compositionally biased region" description="Basic and acidic residues" evidence="1">
    <location>
        <begin position="1"/>
        <end position="22"/>
    </location>
</feature>
<evidence type="ECO:0000256" key="1">
    <source>
        <dbReference type="SAM" id="MobiDB-lite"/>
    </source>
</evidence>
<name>A0ABU0ANN6_9BACI</name>
<proteinExistence type="predicted"/>
<gene>
    <name evidence="2" type="ORF">J2S17_003558</name>
</gene>
<evidence type="ECO:0000313" key="3">
    <source>
        <dbReference type="Proteomes" id="UP001238088"/>
    </source>
</evidence>
<keyword evidence="3" id="KW-1185">Reference proteome</keyword>
<evidence type="ECO:0000313" key="2">
    <source>
        <dbReference type="EMBL" id="MDQ0271670.1"/>
    </source>
</evidence>
<protein>
    <submittedName>
        <fullName evidence="2">Uncharacterized protein</fullName>
    </submittedName>
</protein>
<dbReference type="EMBL" id="JAUSUB010000016">
    <property type="protein sequence ID" value="MDQ0271670.1"/>
    <property type="molecule type" value="Genomic_DNA"/>
</dbReference>
<reference evidence="2 3" key="1">
    <citation type="submission" date="2023-07" db="EMBL/GenBank/DDBJ databases">
        <title>Genomic Encyclopedia of Type Strains, Phase IV (KMG-IV): sequencing the most valuable type-strain genomes for metagenomic binning, comparative biology and taxonomic classification.</title>
        <authorList>
            <person name="Goeker M."/>
        </authorList>
    </citation>
    <scope>NUCLEOTIDE SEQUENCE [LARGE SCALE GENOMIC DNA]</scope>
    <source>
        <strain evidence="2 3">DSM 23494</strain>
    </source>
</reference>
<comment type="caution">
    <text evidence="2">The sequence shown here is derived from an EMBL/GenBank/DDBJ whole genome shotgun (WGS) entry which is preliminary data.</text>
</comment>
<dbReference type="Proteomes" id="UP001238088">
    <property type="component" value="Unassembled WGS sequence"/>
</dbReference>
<organism evidence="2 3">
    <name type="scientific">Cytobacillus purgationiresistens</name>
    <dbReference type="NCBI Taxonomy" id="863449"/>
    <lineage>
        <taxon>Bacteria</taxon>
        <taxon>Bacillati</taxon>
        <taxon>Bacillota</taxon>
        <taxon>Bacilli</taxon>
        <taxon>Bacillales</taxon>
        <taxon>Bacillaceae</taxon>
        <taxon>Cytobacillus</taxon>
    </lineage>
</organism>